<sequence>MQWNTMETFFVKALNSSRIKKKPLIVSLSKSNDVNWLSSWINESNKYIIEKKNACVLIHINPNEIDSQYQSFKRFINGLNNDGHDISDDTNQLVIIHNNEVQFVINDSMDDEEKNDVLKAFVADFVDEVTNVEENNESSADTYREEYLKAKQEDSLERQRLRRLIELDRLEKNNDVKHEVTMSELKENIHTKEKVDDCKLSIKTPENQNIICTFNKNKTLDDVRRFLMDEKNIKREFFFHRVIPKITYKDMDEFKSLEELDLLPRSVLVIEYKSESHQKAYKFFDAKNYGANGIIGSLMNWWHGDSSLHVESEDEEPTKKENRETYNGNTTNLLDPNAKR</sequence>
<dbReference type="PANTHER" id="PTHR46424">
    <property type="entry name" value="UBX DOMAIN-CONTAINING PROTEIN 4"/>
    <property type="match status" value="1"/>
</dbReference>
<dbReference type="SMART" id="SM00166">
    <property type="entry name" value="UBX"/>
    <property type="match status" value="1"/>
</dbReference>
<accession>A0A1L0B719</accession>
<dbReference type="SUPFAM" id="SSF54236">
    <property type="entry name" value="Ubiquitin-like"/>
    <property type="match status" value="1"/>
</dbReference>
<dbReference type="OrthoDB" id="3972947at2759"/>
<dbReference type="GO" id="GO:0036503">
    <property type="term" value="P:ERAD pathway"/>
    <property type="evidence" value="ECO:0007669"/>
    <property type="project" value="TreeGrafter"/>
</dbReference>
<protein>
    <recommendedName>
        <fullName evidence="2">UBX domain-containing protein</fullName>
    </recommendedName>
</protein>
<organism evidence="3 4">
    <name type="scientific">Hanseniaspora guilliermondii</name>
    <dbReference type="NCBI Taxonomy" id="56406"/>
    <lineage>
        <taxon>Eukaryota</taxon>
        <taxon>Fungi</taxon>
        <taxon>Dikarya</taxon>
        <taxon>Ascomycota</taxon>
        <taxon>Saccharomycotina</taxon>
        <taxon>Saccharomycetes</taxon>
        <taxon>Saccharomycodales</taxon>
        <taxon>Saccharomycodaceae</taxon>
        <taxon>Hanseniaspora</taxon>
    </lineage>
</organism>
<feature type="compositionally biased region" description="Basic and acidic residues" evidence="1">
    <location>
        <begin position="310"/>
        <end position="324"/>
    </location>
</feature>
<keyword evidence="4" id="KW-1185">Reference proteome</keyword>
<dbReference type="CDD" id="cd01767">
    <property type="entry name" value="UBX"/>
    <property type="match status" value="1"/>
</dbReference>
<feature type="compositionally biased region" description="Polar residues" evidence="1">
    <location>
        <begin position="325"/>
        <end position="334"/>
    </location>
</feature>
<evidence type="ECO:0000313" key="3">
    <source>
        <dbReference type="EMBL" id="SGZ41620.1"/>
    </source>
</evidence>
<reference evidence="4" key="1">
    <citation type="submission" date="2016-11" db="EMBL/GenBank/DDBJ databases">
        <authorList>
            <person name="Guldener U."/>
        </authorList>
    </citation>
    <scope>NUCLEOTIDE SEQUENCE [LARGE SCALE GENOMIC DNA]</scope>
</reference>
<dbReference type="AlphaFoldDB" id="A0A1L0B719"/>
<dbReference type="InterPro" id="IPR029071">
    <property type="entry name" value="Ubiquitin-like_domsf"/>
</dbReference>
<proteinExistence type="predicted"/>
<feature type="region of interest" description="Disordered" evidence="1">
    <location>
        <begin position="310"/>
        <end position="340"/>
    </location>
</feature>
<gene>
    <name evidence="3" type="ORF">HGUI_03821</name>
</gene>
<dbReference type="GO" id="GO:0005783">
    <property type="term" value="C:endoplasmic reticulum"/>
    <property type="evidence" value="ECO:0007669"/>
    <property type="project" value="TreeGrafter"/>
</dbReference>
<dbReference type="InterPro" id="IPR001012">
    <property type="entry name" value="UBX_dom"/>
</dbReference>
<dbReference type="EMBL" id="FQNF01000123">
    <property type="protein sequence ID" value="SGZ41620.1"/>
    <property type="molecule type" value="Genomic_DNA"/>
</dbReference>
<dbReference type="Proteomes" id="UP000183365">
    <property type="component" value="Unassembled WGS sequence"/>
</dbReference>
<feature type="domain" description="UBX" evidence="2">
    <location>
        <begin position="193"/>
        <end position="270"/>
    </location>
</feature>
<dbReference type="Pfam" id="PF00789">
    <property type="entry name" value="UBX"/>
    <property type="match status" value="1"/>
</dbReference>
<dbReference type="PANTHER" id="PTHR46424:SF1">
    <property type="entry name" value="UBX DOMAIN-CONTAINING PROTEIN 4"/>
    <property type="match status" value="1"/>
</dbReference>
<dbReference type="PROSITE" id="PS50033">
    <property type="entry name" value="UBX"/>
    <property type="match status" value="1"/>
</dbReference>
<evidence type="ECO:0000313" key="4">
    <source>
        <dbReference type="Proteomes" id="UP000183365"/>
    </source>
</evidence>
<name>A0A1L0B719_9ASCO</name>
<dbReference type="VEuPathDB" id="FungiDB:HGUI_03821"/>
<dbReference type="Pfam" id="PF23187">
    <property type="entry name" value="UBX7_N"/>
    <property type="match status" value="1"/>
</dbReference>
<evidence type="ECO:0000256" key="1">
    <source>
        <dbReference type="SAM" id="MobiDB-lite"/>
    </source>
</evidence>
<dbReference type="Gene3D" id="3.10.20.90">
    <property type="entry name" value="Phosphatidylinositol 3-kinase Catalytic Subunit, Chain A, domain 1"/>
    <property type="match status" value="1"/>
</dbReference>
<evidence type="ECO:0000259" key="2">
    <source>
        <dbReference type="PROSITE" id="PS50033"/>
    </source>
</evidence>